<sequence length="151" mass="16552">MKETQERSWMRMNRIILASHGGLSAGMKDTVQMILGELPNLYALATLRDETEPITVAARRLLEDFAAEDAVYIVTDVMGGSVNNEMLTLLPEYPAVHLICGMNASLVLTLASNDEALTQDELAECIADAKAQIIDCNLLLKKAAQDEEDDL</sequence>
<dbReference type="Pfam" id="PF03610">
    <property type="entry name" value="EIIA-man"/>
    <property type="match status" value="1"/>
</dbReference>
<accession>A0A2A7BA18</accession>
<evidence type="ECO:0000256" key="1">
    <source>
        <dbReference type="ARBA" id="ARBA00022679"/>
    </source>
</evidence>
<organism evidence="3">
    <name type="scientific">Faecalibacterium prausnitzii</name>
    <dbReference type="NCBI Taxonomy" id="853"/>
    <lineage>
        <taxon>Bacteria</taxon>
        <taxon>Bacillati</taxon>
        <taxon>Bacillota</taxon>
        <taxon>Clostridia</taxon>
        <taxon>Eubacteriales</taxon>
        <taxon>Oscillospiraceae</taxon>
        <taxon>Faecalibacterium</taxon>
    </lineage>
</organism>
<protein>
    <recommendedName>
        <fullName evidence="2">PTS EIIA type-4 domain-containing protein</fullName>
    </recommendedName>
</protein>
<gene>
    <name evidence="3" type="ORF">CHR60_00560</name>
</gene>
<evidence type="ECO:0000313" key="3">
    <source>
        <dbReference type="EMBL" id="PDX88161.1"/>
    </source>
</evidence>
<dbReference type="Gene3D" id="3.40.50.510">
    <property type="entry name" value="Phosphotransferase system, mannose-type IIA component"/>
    <property type="match status" value="1"/>
</dbReference>
<dbReference type="PROSITE" id="PS51096">
    <property type="entry name" value="PTS_EIIA_TYPE_4"/>
    <property type="match status" value="1"/>
</dbReference>
<dbReference type="GO" id="GO:0016020">
    <property type="term" value="C:membrane"/>
    <property type="evidence" value="ECO:0007669"/>
    <property type="project" value="InterPro"/>
</dbReference>
<name>A0A2A7BA18_9FIRM</name>
<dbReference type="InterPro" id="IPR036662">
    <property type="entry name" value="PTS_EIIA_man-typ_sf"/>
</dbReference>
<dbReference type="PANTHER" id="PTHR33799:SF1">
    <property type="entry name" value="PTS SYSTEM MANNOSE-SPECIFIC EIIAB COMPONENT-RELATED"/>
    <property type="match status" value="1"/>
</dbReference>
<reference evidence="3" key="1">
    <citation type="journal article" date="2017" name="Front. Microbiol.">
        <title>New Insights into the Diversity of the Genus Faecalibacterium.</title>
        <authorList>
            <person name="Benevides L."/>
            <person name="Burman S."/>
            <person name="Martin R."/>
            <person name="Robert V."/>
            <person name="Thomas M."/>
            <person name="Miquel S."/>
            <person name="Chain F."/>
            <person name="Sokol H."/>
            <person name="Bermudez-Humaran L.G."/>
            <person name="Morrison M."/>
            <person name="Langella P."/>
            <person name="Azevedo V.A."/>
            <person name="Chatel J.M."/>
            <person name="Soares S."/>
        </authorList>
    </citation>
    <scope>NUCLEOTIDE SEQUENCE [LARGE SCALE GENOMIC DNA]</scope>
    <source>
        <strain evidence="3">AHMP21</strain>
    </source>
</reference>
<dbReference type="GO" id="GO:0009401">
    <property type="term" value="P:phosphoenolpyruvate-dependent sugar phosphotransferase system"/>
    <property type="evidence" value="ECO:0007669"/>
    <property type="project" value="InterPro"/>
</dbReference>
<dbReference type="AlphaFoldDB" id="A0A2A7BA18"/>
<dbReference type="GO" id="GO:0016740">
    <property type="term" value="F:transferase activity"/>
    <property type="evidence" value="ECO:0007669"/>
    <property type="project" value="UniProtKB-KW"/>
</dbReference>
<evidence type="ECO:0000259" key="2">
    <source>
        <dbReference type="PROSITE" id="PS51096"/>
    </source>
</evidence>
<dbReference type="Proteomes" id="UP000220904">
    <property type="component" value="Unassembled WGS sequence"/>
</dbReference>
<dbReference type="PANTHER" id="PTHR33799">
    <property type="entry name" value="PTS PERMEASE-RELATED-RELATED"/>
    <property type="match status" value="1"/>
</dbReference>
<dbReference type="InterPro" id="IPR051471">
    <property type="entry name" value="Bacterial_PTS_sugar_comp"/>
</dbReference>
<dbReference type="InterPro" id="IPR004701">
    <property type="entry name" value="PTS_EIIA_man-typ"/>
</dbReference>
<keyword evidence="1" id="KW-0808">Transferase</keyword>
<feature type="domain" description="PTS EIIA type-4" evidence="2">
    <location>
        <begin position="12"/>
        <end position="134"/>
    </location>
</feature>
<proteinExistence type="predicted"/>
<comment type="caution">
    <text evidence="3">The sequence shown here is derived from an EMBL/GenBank/DDBJ whole genome shotgun (WGS) entry which is preliminary data.</text>
</comment>
<dbReference type="OrthoDB" id="6578004at2"/>
<dbReference type="SUPFAM" id="SSF53062">
    <property type="entry name" value="PTS system fructose IIA component-like"/>
    <property type="match status" value="1"/>
</dbReference>
<dbReference type="EMBL" id="NOUV01000003">
    <property type="protein sequence ID" value="PDX88161.1"/>
    <property type="molecule type" value="Genomic_DNA"/>
</dbReference>